<comment type="caution">
    <text evidence="1">The sequence shown here is derived from an EMBL/GenBank/DDBJ whole genome shotgun (WGS) entry which is preliminary data.</text>
</comment>
<dbReference type="AlphaFoldDB" id="A0A9N8RIH5"/>
<protein>
    <submittedName>
        <fullName evidence="1">Uncharacterized protein</fullName>
    </submittedName>
</protein>
<gene>
    <name evidence="1" type="ORF">MDCFG202_LOCUS369414</name>
</gene>
<proteinExistence type="predicted"/>
<evidence type="ECO:0000313" key="2">
    <source>
        <dbReference type="Proteomes" id="UP000746612"/>
    </source>
</evidence>
<dbReference type="EMBL" id="CAJPIJ010000153">
    <property type="protein sequence ID" value="CAG1994050.1"/>
    <property type="molecule type" value="Genomic_DNA"/>
</dbReference>
<dbReference type="SUPFAM" id="SSF52540">
    <property type="entry name" value="P-loop containing nucleoside triphosphate hydrolases"/>
    <property type="match status" value="1"/>
</dbReference>
<reference evidence="1" key="1">
    <citation type="submission" date="2021-03" db="EMBL/GenBank/DDBJ databases">
        <authorList>
            <person name="Alouane T."/>
            <person name="Langin T."/>
            <person name="Bonhomme L."/>
        </authorList>
    </citation>
    <scope>NUCLEOTIDE SEQUENCE</scope>
    <source>
        <strain evidence="1">MDC_Fg202</strain>
    </source>
</reference>
<evidence type="ECO:0000313" key="1">
    <source>
        <dbReference type="EMBL" id="CAG1994050.1"/>
    </source>
</evidence>
<dbReference type="InterPro" id="IPR027417">
    <property type="entry name" value="P-loop_NTPase"/>
</dbReference>
<dbReference type="Gene3D" id="3.40.50.300">
    <property type="entry name" value="P-loop containing nucleotide triphosphate hydrolases"/>
    <property type="match status" value="1"/>
</dbReference>
<sequence length="195" mass="21014">MRVKSLSVFGNDGAGKKALIGSFIYKCGLELPQLKQLESEGIGRYEEIVPFFEKNGRPQSFYSPSGTFIIQKSQTPDVAFWVVDASDSSSWGSSAERLSAALSGGMLNPLEKLIIVVSKMDSVNWSEQTFKDVVGAFIKLSSPSRSAYIIPVSAIREGGNILPTPEAPSWVQKISANQFRGSASVSSESLISILG</sequence>
<name>A0A9N8RIH5_GIBZA</name>
<organism evidence="1 2">
    <name type="scientific">Gibberella zeae</name>
    <name type="common">Wheat head blight fungus</name>
    <name type="synonym">Fusarium graminearum</name>
    <dbReference type="NCBI Taxonomy" id="5518"/>
    <lineage>
        <taxon>Eukaryota</taxon>
        <taxon>Fungi</taxon>
        <taxon>Dikarya</taxon>
        <taxon>Ascomycota</taxon>
        <taxon>Pezizomycotina</taxon>
        <taxon>Sordariomycetes</taxon>
        <taxon>Hypocreomycetidae</taxon>
        <taxon>Hypocreales</taxon>
        <taxon>Nectriaceae</taxon>
        <taxon>Fusarium</taxon>
    </lineage>
</organism>
<dbReference type="Proteomes" id="UP000746612">
    <property type="component" value="Unassembled WGS sequence"/>
</dbReference>
<accession>A0A9N8RIH5</accession>